<dbReference type="AlphaFoldDB" id="A0A5J5ILY7"/>
<protein>
    <submittedName>
        <fullName evidence="2">Uncharacterized protein</fullName>
    </submittedName>
</protein>
<gene>
    <name evidence="2" type="ORF">FW778_09055</name>
</gene>
<dbReference type="Proteomes" id="UP000326903">
    <property type="component" value="Unassembled WGS sequence"/>
</dbReference>
<evidence type="ECO:0000313" key="2">
    <source>
        <dbReference type="EMBL" id="KAA9042146.1"/>
    </source>
</evidence>
<reference evidence="2 3" key="1">
    <citation type="submission" date="2019-09" db="EMBL/GenBank/DDBJ databases">
        <title>Draft genome sequence of Ginsengibacter sp. BR5-29.</title>
        <authorList>
            <person name="Im W.-T."/>
        </authorList>
    </citation>
    <scope>NUCLEOTIDE SEQUENCE [LARGE SCALE GENOMIC DNA]</scope>
    <source>
        <strain evidence="2 3">BR5-29</strain>
    </source>
</reference>
<evidence type="ECO:0000313" key="3">
    <source>
        <dbReference type="Proteomes" id="UP000326903"/>
    </source>
</evidence>
<evidence type="ECO:0000256" key="1">
    <source>
        <dbReference type="SAM" id="MobiDB-lite"/>
    </source>
</evidence>
<sequence>MANENSTGEKGRGSFWDSTLGTITKVTALLTAITGLILAVKPFLKNNDGGSPGNVTHGTGTDTLKPPPAIDYHSLATDMANAWCSNLKSNNLDELVSNSSVPFYADNKILNSLAEVRDSYSAIAKNFSRPPTRDSMGNVISGAPELVELKIYKLSELKNQGFDVSHDRLFSSLNLEDDPFVGVLGFGNSGRKDYVELVFRKVGSTLKVAGWWD</sequence>
<dbReference type="EMBL" id="VYQF01000001">
    <property type="protein sequence ID" value="KAA9042146.1"/>
    <property type="molecule type" value="Genomic_DNA"/>
</dbReference>
<comment type="caution">
    <text evidence="2">The sequence shown here is derived from an EMBL/GenBank/DDBJ whole genome shotgun (WGS) entry which is preliminary data.</text>
</comment>
<accession>A0A5J5ILY7</accession>
<proteinExistence type="predicted"/>
<feature type="compositionally biased region" description="Polar residues" evidence="1">
    <location>
        <begin position="53"/>
        <end position="62"/>
    </location>
</feature>
<dbReference type="RefSeq" id="WP_150414275.1">
    <property type="nucleotide sequence ID" value="NZ_VYQF01000001.1"/>
</dbReference>
<keyword evidence="3" id="KW-1185">Reference proteome</keyword>
<feature type="region of interest" description="Disordered" evidence="1">
    <location>
        <begin position="48"/>
        <end position="67"/>
    </location>
</feature>
<name>A0A5J5ILY7_9BACT</name>
<organism evidence="2 3">
    <name type="scientific">Ginsengibacter hankyongi</name>
    <dbReference type="NCBI Taxonomy" id="2607284"/>
    <lineage>
        <taxon>Bacteria</taxon>
        <taxon>Pseudomonadati</taxon>
        <taxon>Bacteroidota</taxon>
        <taxon>Chitinophagia</taxon>
        <taxon>Chitinophagales</taxon>
        <taxon>Chitinophagaceae</taxon>
        <taxon>Ginsengibacter</taxon>
    </lineage>
</organism>